<keyword evidence="6" id="KW-1185">Reference proteome</keyword>
<evidence type="ECO:0000313" key="5">
    <source>
        <dbReference type="EMBL" id="MBB6576595.1"/>
    </source>
</evidence>
<dbReference type="SMART" id="SM00342">
    <property type="entry name" value="HTH_ARAC"/>
    <property type="match status" value="1"/>
</dbReference>
<dbReference type="Gene3D" id="1.10.10.60">
    <property type="entry name" value="Homeodomain-like"/>
    <property type="match status" value="1"/>
</dbReference>
<feature type="domain" description="HTH araC/xylS-type" evidence="4">
    <location>
        <begin position="179"/>
        <end position="276"/>
    </location>
</feature>
<name>A0ABR6RBR4_9BURK</name>
<evidence type="ECO:0000313" key="6">
    <source>
        <dbReference type="Proteomes" id="UP000562492"/>
    </source>
</evidence>
<keyword evidence="1" id="KW-0805">Transcription regulation</keyword>
<dbReference type="PANTHER" id="PTHR47894:SF4">
    <property type="entry name" value="HTH-TYPE TRANSCRIPTIONAL REGULATOR GADX"/>
    <property type="match status" value="1"/>
</dbReference>
<dbReference type="Pfam" id="PF12833">
    <property type="entry name" value="HTH_18"/>
    <property type="match status" value="1"/>
</dbReference>
<reference evidence="5 6" key="1">
    <citation type="submission" date="2020-08" db="EMBL/GenBank/DDBJ databases">
        <title>Functional genomics of gut bacteria from endangered species of beetles.</title>
        <authorList>
            <person name="Carlos-Shanley C."/>
        </authorList>
    </citation>
    <scope>NUCLEOTIDE SEQUENCE [LARGE SCALE GENOMIC DNA]</scope>
    <source>
        <strain evidence="5 6">S00124</strain>
    </source>
</reference>
<accession>A0ABR6RBR4</accession>
<evidence type="ECO:0000256" key="3">
    <source>
        <dbReference type="ARBA" id="ARBA00023163"/>
    </source>
</evidence>
<dbReference type="RefSeq" id="WP_184705188.1">
    <property type="nucleotide sequence ID" value="NZ_JACHKZ010000002.1"/>
</dbReference>
<dbReference type="PANTHER" id="PTHR47894">
    <property type="entry name" value="HTH-TYPE TRANSCRIPTIONAL REGULATOR GADX"/>
    <property type="match status" value="1"/>
</dbReference>
<evidence type="ECO:0000256" key="1">
    <source>
        <dbReference type="ARBA" id="ARBA00023015"/>
    </source>
</evidence>
<dbReference type="InterPro" id="IPR037923">
    <property type="entry name" value="HTH-like"/>
</dbReference>
<dbReference type="EMBL" id="JACHKZ010000002">
    <property type="protein sequence ID" value="MBB6576595.1"/>
    <property type="molecule type" value="Genomic_DNA"/>
</dbReference>
<protein>
    <submittedName>
        <fullName evidence="5">AraC-like DNA-binding protein</fullName>
    </submittedName>
</protein>
<dbReference type="Pfam" id="PF02311">
    <property type="entry name" value="AraC_binding"/>
    <property type="match status" value="1"/>
</dbReference>
<evidence type="ECO:0000259" key="4">
    <source>
        <dbReference type="PROSITE" id="PS01124"/>
    </source>
</evidence>
<organism evidence="5 6">
    <name type="scientific">Comamonas odontotermitis</name>
    <dbReference type="NCBI Taxonomy" id="379895"/>
    <lineage>
        <taxon>Bacteria</taxon>
        <taxon>Pseudomonadati</taxon>
        <taxon>Pseudomonadota</taxon>
        <taxon>Betaproteobacteria</taxon>
        <taxon>Burkholderiales</taxon>
        <taxon>Comamonadaceae</taxon>
        <taxon>Comamonas</taxon>
    </lineage>
</organism>
<dbReference type="InterPro" id="IPR009057">
    <property type="entry name" value="Homeodomain-like_sf"/>
</dbReference>
<keyword evidence="3" id="KW-0804">Transcription</keyword>
<proteinExistence type="predicted"/>
<sequence length="276" mass="29911">MDSAAASTALMAQLEALADCPLAGECLHIKAQLPHTVKSVQVERPLFGLVLHGTKRLSTGQQAVQLRAGDVFLVTGRCHIDAHNAPDPVSQRYLAITLNLCDEVLHAARILWAQPLLPDDTQLIALPAGSLADALHTWSSALLQGHYEQARAALVQMVIWLCRQGHHALLAPPPPRLADSVRQLIAAAPARPWLSRDVEAALHLSGASLRRHLAAEGTSLSQVLRDARMGHALELLYTTALPIKAVAARAGYQSVQSFNRQFEARYQLRPADIGNH</sequence>
<dbReference type="SUPFAM" id="SSF51215">
    <property type="entry name" value="Regulatory protein AraC"/>
    <property type="match status" value="1"/>
</dbReference>
<keyword evidence="2" id="KW-0238">DNA-binding</keyword>
<gene>
    <name evidence="5" type="ORF">HNP33_000643</name>
</gene>
<dbReference type="Proteomes" id="UP000562492">
    <property type="component" value="Unassembled WGS sequence"/>
</dbReference>
<evidence type="ECO:0000256" key="2">
    <source>
        <dbReference type="ARBA" id="ARBA00023125"/>
    </source>
</evidence>
<dbReference type="InterPro" id="IPR018060">
    <property type="entry name" value="HTH_AraC"/>
</dbReference>
<dbReference type="InterPro" id="IPR003313">
    <property type="entry name" value="AraC-bd"/>
</dbReference>
<dbReference type="PROSITE" id="PS01124">
    <property type="entry name" value="HTH_ARAC_FAMILY_2"/>
    <property type="match status" value="1"/>
</dbReference>
<comment type="caution">
    <text evidence="5">The sequence shown here is derived from an EMBL/GenBank/DDBJ whole genome shotgun (WGS) entry which is preliminary data.</text>
</comment>
<dbReference type="SUPFAM" id="SSF46689">
    <property type="entry name" value="Homeodomain-like"/>
    <property type="match status" value="1"/>
</dbReference>